<organism evidence="2 3">
    <name type="scientific">Oryza sativa subsp. indica</name>
    <name type="common">Rice</name>
    <dbReference type="NCBI Taxonomy" id="39946"/>
    <lineage>
        <taxon>Eukaryota</taxon>
        <taxon>Viridiplantae</taxon>
        <taxon>Streptophyta</taxon>
        <taxon>Embryophyta</taxon>
        <taxon>Tracheophyta</taxon>
        <taxon>Spermatophyta</taxon>
        <taxon>Magnoliopsida</taxon>
        <taxon>Liliopsida</taxon>
        <taxon>Poales</taxon>
        <taxon>Poaceae</taxon>
        <taxon>BOP clade</taxon>
        <taxon>Oryzoideae</taxon>
        <taxon>Oryzeae</taxon>
        <taxon>Oryzinae</taxon>
        <taxon>Oryza</taxon>
        <taxon>Oryza sativa</taxon>
    </lineage>
</organism>
<proteinExistence type="predicted"/>
<reference evidence="2 3" key="1">
    <citation type="journal article" date="2005" name="PLoS Biol.">
        <title>The genomes of Oryza sativa: a history of duplications.</title>
        <authorList>
            <person name="Yu J."/>
            <person name="Wang J."/>
            <person name="Lin W."/>
            <person name="Li S."/>
            <person name="Li H."/>
            <person name="Zhou J."/>
            <person name="Ni P."/>
            <person name="Dong W."/>
            <person name="Hu S."/>
            <person name="Zeng C."/>
            <person name="Zhang J."/>
            <person name="Zhang Y."/>
            <person name="Li R."/>
            <person name="Xu Z."/>
            <person name="Li S."/>
            <person name="Li X."/>
            <person name="Zheng H."/>
            <person name="Cong L."/>
            <person name="Lin L."/>
            <person name="Yin J."/>
            <person name="Geng J."/>
            <person name="Li G."/>
            <person name="Shi J."/>
            <person name="Liu J."/>
            <person name="Lv H."/>
            <person name="Li J."/>
            <person name="Wang J."/>
            <person name="Deng Y."/>
            <person name="Ran L."/>
            <person name="Shi X."/>
            <person name="Wang X."/>
            <person name="Wu Q."/>
            <person name="Li C."/>
            <person name="Ren X."/>
            <person name="Wang J."/>
            <person name="Wang X."/>
            <person name="Li D."/>
            <person name="Liu D."/>
            <person name="Zhang X."/>
            <person name="Ji Z."/>
            <person name="Zhao W."/>
            <person name="Sun Y."/>
            <person name="Zhang Z."/>
            <person name="Bao J."/>
            <person name="Han Y."/>
            <person name="Dong L."/>
            <person name="Ji J."/>
            <person name="Chen P."/>
            <person name="Wu S."/>
            <person name="Liu J."/>
            <person name="Xiao Y."/>
            <person name="Bu D."/>
            <person name="Tan J."/>
            <person name="Yang L."/>
            <person name="Ye C."/>
            <person name="Zhang J."/>
            <person name="Xu J."/>
            <person name="Zhou Y."/>
            <person name="Yu Y."/>
            <person name="Zhang B."/>
            <person name="Zhuang S."/>
            <person name="Wei H."/>
            <person name="Liu B."/>
            <person name="Lei M."/>
            <person name="Yu H."/>
            <person name="Li Y."/>
            <person name="Xu H."/>
            <person name="Wei S."/>
            <person name="He X."/>
            <person name="Fang L."/>
            <person name="Zhang Z."/>
            <person name="Zhang Y."/>
            <person name="Huang X."/>
            <person name="Su Z."/>
            <person name="Tong W."/>
            <person name="Li J."/>
            <person name="Tong Z."/>
            <person name="Li S."/>
            <person name="Ye J."/>
            <person name="Wang L."/>
            <person name="Fang L."/>
            <person name="Lei T."/>
            <person name="Chen C."/>
            <person name="Chen H."/>
            <person name="Xu Z."/>
            <person name="Li H."/>
            <person name="Huang H."/>
            <person name="Zhang F."/>
            <person name="Xu H."/>
            <person name="Li N."/>
            <person name="Zhao C."/>
            <person name="Li S."/>
            <person name="Dong L."/>
            <person name="Huang Y."/>
            <person name="Li L."/>
            <person name="Xi Y."/>
            <person name="Qi Q."/>
            <person name="Li W."/>
            <person name="Zhang B."/>
            <person name="Hu W."/>
            <person name="Zhang Y."/>
            <person name="Tian X."/>
            <person name="Jiao Y."/>
            <person name="Liang X."/>
            <person name="Jin J."/>
            <person name="Gao L."/>
            <person name="Zheng W."/>
            <person name="Hao B."/>
            <person name="Liu S."/>
            <person name="Wang W."/>
            <person name="Yuan L."/>
            <person name="Cao M."/>
            <person name="McDermott J."/>
            <person name="Samudrala R."/>
            <person name="Wang J."/>
            <person name="Wong G.K."/>
            <person name="Yang H."/>
        </authorList>
    </citation>
    <scope>NUCLEOTIDE SEQUENCE [LARGE SCALE GENOMIC DNA]</scope>
    <source>
        <strain evidence="3">cv. 93-11</strain>
    </source>
</reference>
<evidence type="ECO:0000313" key="2">
    <source>
        <dbReference type="EMBL" id="EAZ06683.1"/>
    </source>
</evidence>
<dbReference type="PANTHER" id="PTHR31268:SF29">
    <property type="entry name" value="GALACTINOL--SUCROSE GALACTOSYLTRANSFERASE 1-RELATED"/>
    <property type="match status" value="1"/>
</dbReference>
<dbReference type="InterPro" id="IPR008811">
    <property type="entry name" value="Glycosyl_hydrolases_36"/>
</dbReference>
<gene>
    <name evidence="2" type="ORF">OsI_28929</name>
</gene>
<accession>A2YUC2</accession>
<keyword evidence="3" id="KW-1185">Reference proteome</keyword>
<sequence>MAEYHAAARAVGGCAIYVSDKPGNHDFNLLKKLVLPDGSILRTKLPEMPCHDDPVFPIYQTQEFTSWTTTQGRTEGIGAIVMHAASLFFFLTRAGRCLVSSSPPMLDGEERMRVAGDGASWRCSLFSALADGGCLASYVVLLPNKAPHWLPAVGMVDVLHSSQENACNRPSEQDRKIGHHADASQRWSIYC</sequence>
<protein>
    <submittedName>
        <fullName evidence="2">Uncharacterized protein</fullName>
    </submittedName>
</protein>
<dbReference type="HOGENOM" id="CLU_1423650_0_0_1"/>
<name>A2YUC2_ORYSI</name>
<dbReference type="PANTHER" id="PTHR31268">
    <property type="match status" value="1"/>
</dbReference>
<dbReference type="Gramene" id="BGIOSGA028517-TA">
    <property type="protein sequence ID" value="BGIOSGA028517-PA"/>
    <property type="gene ID" value="BGIOSGA028517"/>
</dbReference>
<dbReference type="AlphaFoldDB" id="A2YUC2"/>
<evidence type="ECO:0000256" key="1">
    <source>
        <dbReference type="ARBA" id="ARBA00023277"/>
    </source>
</evidence>
<dbReference type="EMBL" id="CM000133">
    <property type="protein sequence ID" value="EAZ06683.1"/>
    <property type="molecule type" value="Genomic_DNA"/>
</dbReference>
<evidence type="ECO:0000313" key="3">
    <source>
        <dbReference type="Proteomes" id="UP000007015"/>
    </source>
</evidence>
<dbReference type="STRING" id="39946.A2YUC2"/>
<dbReference type="Pfam" id="PF05691">
    <property type="entry name" value="Raffinose_syn"/>
    <property type="match status" value="1"/>
</dbReference>
<keyword evidence="1" id="KW-0119">Carbohydrate metabolism</keyword>
<dbReference type="Proteomes" id="UP000007015">
    <property type="component" value="Chromosome 8"/>
</dbReference>